<keyword evidence="1" id="KW-0812">Transmembrane</keyword>
<evidence type="ECO:0000313" key="3">
    <source>
        <dbReference type="Proteomes" id="UP001445472"/>
    </source>
</evidence>
<evidence type="ECO:0000256" key="1">
    <source>
        <dbReference type="SAM" id="Phobius"/>
    </source>
</evidence>
<comment type="caution">
    <text evidence="2">The sequence shown here is derived from an EMBL/GenBank/DDBJ whole genome shotgun (WGS) entry which is preliminary data.</text>
</comment>
<keyword evidence="1" id="KW-1133">Transmembrane helix</keyword>
<sequence length="195" mass="21092">MLPAVWSRRWREHPMRRRVDVFEARVLLAVGAVVVVGAPCVGTVAGWSVYGHDRAVAAGQEAALRPVRAEVLADAPEPSPWADESSRPAALPVPARWTAVGGEEVKGTIRVPPGTVRGERKDIWLDREGRVAAAPLNDSDIWVGALTAGFGGGILTVTAGAFAAVLARGAFERRRTADWDTEWDQVEPRWSRRSA</sequence>
<dbReference type="EMBL" id="JBEPBX010000001">
    <property type="protein sequence ID" value="MER6611994.1"/>
    <property type="molecule type" value="Genomic_DNA"/>
</dbReference>
<gene>
    <name evidence="2" type="ORF">ABT276_00945</name>
</gene>
<feature type="transmembrane region" description="Helical" evidence="1">
    <location>
        <begin position="26"/>
        <end position="50"/>
    </location>
</feature>
<proteinExistence type="predicted"/>
<evidence type="ECO:0008006" key="4">
    <source>
        <dbReference type="Google" id="ProtNLM"/>
    </source>
</evidence>
<dbReference type="PANTHER" id="PTHR42305">
    <property type="entry name" value="MEMBRANE PROTEIN RV1733C-RELATED"/>
    <property type="match status" value="1"/>
</dbReference>
<dbReference type="PANTHER" id="PTHR42305:SF1">
    <property type="entry name" value="MEMBRANE PROTEIN RV1733C-RELATED"/>
    <property type="match status" value="1"/>
</dbReference>
<dbReference type="RefSeq" id="WP_100105689.1">
    <property type="nucleotide sequence ID" value="NZ_JBEPBX010000001.1"/>
</dbReference>
<keyword evidence="1" id="KW-0472">Membrane</keyword>
<dbReference type="InterPro" id="IPR039708">
    <property type="entry name" value="MT1774/Rv1733c-like"/>
</dbReference>
<keyword evidence="3" id="KW-1185">Reference proteome</keyword>
<evidence type="ECO:0000313" key="2">
    <source>
        <dbReference type="EMBL" id="MER6611994.1"/>
    </source>
</evidence>
<feature type="transmembrane region" description="Helical" evidence="1">
    <location>
        <begin position="141"/>
        <end position="166"/>
    </location>
</feature>
<accession>A0ABV1UMG5</accession>
<name>A0ABV1UMG5_9ACTN</name>
<organism evidence="2 3">
    <name type="scientific">Streptomyces xantholiticus</name>
    <dbReference type="NCBI Taxonomy" id="68285"/>
    <lineage>
        <taxon>Bacteria</taxon>
        <taxon>Bacillati</taxon>
        <taxon>Actinomycetota</taxon>
        <taxon>Actinomycetes</taxon>
        <taxon>Kitasatosporales</taxon>
        <taxon>Streptomycetaceae</taxon>
        <taxon>Streptomyces</taxon>
    </lineage>
</organism>
<reference evidence="2 3" key="1">
    <citation type="submission" date="2024-06" db="EMBL/GenBank/DDBJ databases">
        <title>The Natural Products Discovery Center: Release of the First 8490 Sequenced Strains for Exploring Actinobacteria Biosynthetic Diversity.</title>
        <authorList>
            <person name="Kalkreuter E."/>
            <person name="Kautsar S.A."/>
            <person name="Yang D."/>
            <person name="Bader C.D."/>
            <person name="Teijaro C.N."/>
            <person name="Fluegel L."/>
            <person name="Davis C.M."/>
            <person name="Simpson J.R."/>
            <person name="Lauterbach L."/>
            <person name="Steele A.D."/>
            <person name="Gui C."/>
            <person name="Meng S."/>
            <person name="Li G."/>
            <person name="Viehrig K."/>
            <person name="Ye F."/>
            <person name="Su P."/>
            <person name="Kiefer A.F."/>
            <person name="Nichols A."/>
            <person name="Cepeda A.J."/>
            <person name="Yan W."/>
            <person name="Fan B."/>
            <person name="Jiang Y."/>
            <person name="Adhikari A."/>
            <person name="Zheng C.-J."/>
            <person name="Schuster L."/>
            <person name="Cowan T.M."/>
            <person name="Smanski M.J."/>
            <person name="Chevrette M.G."/>
            <person name="De Carvalho L.P.S."/>
            <person name="Shen B."/>
        </authorList>
    </citation>
    <scope>NUCLEOTIDE SEQUENCE [LARGE SCALE GENOMIC DNA]</scope>
    <source>
        <strain evidence="2 3">NPDC000837</strain>
    </source>
</reference>
<dbReference type="Proteomes" id="UP001445472">
    <property type="component" value="Unassembled WGS sequence"/>
</dbReference>
<protein>
    <recommendedName>
        <fullName evidence="4">Integral membrane protein</fullName>
    </recommendedName>
</protein>